<feature type="transmembrane region" description="Helical" evidence="1">
    <location>
        <begin position="143"/>
        <end position="165"/>
    </location>
</feature>
<feature type="transmembrane region" description="Helical" evidence="1">
    <location>
        <begin position="310"/>
        <end position="332"/>
    </location>
</feature>
<feature type="transmembrane region" description="Helical" evidence="1">
    <location>
        <begin position="52"/>
        <end position="70"/>
    </location>
</feature>
<evidence type="ECO:0000256" key="1">
    <source>
        <dbReference type="SAM" id="Phobius"/>
    </source>
</evidence>
<evidence type="ECO:0000313" key="2">
    <source>
        <dbReference type="EMBL" id="KKN61826.1"/>
    </source>
</evidence>
<dbReference type="AlphaFoldDB" id="A0A0F9UKX4"/>
<protein>
    <submittedName>
        <fullName evidence="2">Uncharacterized protein</fullName>
    </submittedName>
</protein>
<keyword evidence="1" id="KW-1133">Transmembrane helix</keyword>
<feature type="transmembrane region" description="Helical" evidence="1">
    <location>
        <begin position="227"/>
        <end position="244"/>
    </location>
</feature>
<proteinExistence type="predicted"/>
<sequence length="335" mass="38922">MVKEIKGLILSRIVVLLTIILVPIAMFLIFNITDFNLWFSDDAALKTGIIKILSPTVFSISWLFFLILFADRFANTLDDFDRTISVVPSRLKFFYGINAIYILFIFVFPLITPLISVLSFASFAWRLTTFRKERWEEDTKISVFTWIMMGLAAIPPIFCSIVVLPRYLILVDFLWNVIWLPNLKYLFIISYSLFTSLAIGSLIILFSNSGISEYEQTILDTPQKNKFWNVKILEVFLFGFFVFLDLYDKSRIIELFYWAGFVIILFISVVNFFRGKSKYKDFKSHFIGYLIAAVFIGSNVVFATTDISGYLRFGSLLTSAILYIFVFFYTFIKLD</sequence>
<reference evidence="2" key="1">
    <citation type="journal article" date="2015" name="Nature">
        <title>Complex archaea that bridge the gap between prokaryotes and eukaryotes.</title>
        <authorList>
            <person name="Spang A."/>
            <person name="Saw J.H."/>
            <person name="Jorgensen S.L."/>
            <person name="Zaremba-Niedzwiedzka K."/>
            <person name="Martijn J."/>
            <person name="Lind A.E."/>
            <person name="van Eijk R."/>
            <person name="Schleper C."/>
            <person name="Guy L."/>
            <person name="Ettema T.J."/>
        </authorList>
    </citation>
    <scope>NUCLEOTIDE SEQUENCE</scope>
</reference>
<keyword evidence="1" id="KW-0812">Transmembrane</keyword>
<gene>
    <name evidence="2" type="ORF">LCGC14_0518020</name>
</gene>
<name>A0A0F9UKX4_9ZZZZ</name>
<keyword evidence="1" id="KW-0472">Membrane</keyword>
<accession>A0A0F9UKX4</accession>
<feature type="transmembrane region" description="Helical" evidence="1">
    <location>
        <begin position="256"/>
        <end position="274"/>
    </location>
</feature>
<dbReference type="EMBL" id="LAZR01000644">
    <property type="protein sequence ID" value="KKN61826.1"/>
    <property type="molecule type" value="Genomic_DNA"/>
</dbReference>
<feature type="transmembrane region" description="Helical" evidence="1">
    <location>
        <begin position="286"/>
        <end position="304"/>
    </location>
</feature>
<organism evidence="2">
    <name type="scientific">marine sediment metagenome</name>
    <dbReference type="NCBI Taxonomy" id="412755"/>
    <lineage>
        <taxon>unclassified sequences</taxon>
        <taxon>metagenomes</taxon>
        <taxon>ecological metagenomes</taxon>
    </lineage>
</organism>
<feature type="transmembrane region" description="Helical" evidence="1">
    <location>
        <begin position="185"/>
        <end position="206"/>
    </location>
</feature>
<comment type="caution">
    <text evidence="2">The sequence shown here is derived from an EMBL/GenBank/DDBJ whole genome shotgun (WGS) entry which is preliminary data.</text>
</comment>
<feature type="transmembrane region" description="Helical" evidence="1">
    <location>
        <begin position="12"/>
        <end position="32"/>
    </location>
</feature>